<dbReference type="Pfam" id="PF04065">
    <property type="entry name" value="Not3"/>
    <property type="match status" value="1"/>
</dbReference>
<organism evidence="14 15">
    <name type="scientific">Trypanosoma equiperdum</name>
    <dbReference type="NCBI Taxonomy" id="5694"/>
    <lineage>
        <taxon>Eukaryota</taxon>
        <taxon>Discoba</taxon>
        <taxon>Euglenozoa</taxon>
        <taxon>Kinetoplastea</taxon>
        <taxon>Metakinetoplastina</taxon>
        <taxon>Trypanosomatida</taxon>
        <taxon>Trypanosomatidae</taxon>
        <taxon>Trypanosoma</taxon>
    </lineage>
</organism>
<dbReference type="EMBL" id="CZPT02000120">
    <property type="protein sequence ID" value="SCU64667.1"/>
    <property type="molecule type" value="Genomic_DNA"/>
</dbReference>
<keyword evidence="8 10" id="KW-0804">Transcription</keyword>
<feature type="compositionally biased region" description="Polar residues" evidence="11">
    <location>
        <begin position="429"/>
        <end position="439"/>
    </location>
</feature>
<proteinExistence type="inferred from homology"/>
<evidence type="ECO:0000259" key="13">
    <source>
        <dbReference type="Pfam" id="PF04153"/>
    </source>
</evidence>
<evidence type="ECO:0000256" key="11">
    <source>
        <dbReference type="SAM" id="MobiDB-lite"/>
    </source>
</evidence>
<evidence type="ECO:0000256" key="6">
    <source>
        <dbReference type="ARBA" id="ARBA00022553"/>
    </source>
</evidence>
<evidence type="ECO:0000256" key="1">
    <source>
        <dbReference type="ARBA" id="ARBA00004123"/>
    </source>
</evidence>
<evidence type="ECO:0000256" key="9">
    <source>
        <dbReference type="ARBA" id="ARBA00023242"/>
    </source>
</evidence>
<evidence type="ECO:0000256" key="7">
    <source>
        <dbReference type="ARBA" id="ARBA00023015"/>
    </source>
</evidence>
<dbReference type="Pfam" id="PF04153">
    <property type="entry name" value="NOT2_3_5_C"/>
    <property type="match status" value="1"/>
</dbReference>
<sequence length="604" mass="66856">MTNNKKSQQEIERLLRRTQEEINSYDSVYTKFNNSTSPQREKLEAELRREARKLQRSYDLIKATCPPSDSKDSKGSVEPWMQKLHERIETFKMCEQAMKTKGSGKDGLGTGALSEAQQEGVKDVEAWLKNTTDSLRKQVQLSESDAERSGRGNHGRNKNSVSATTSTRTQKLKFHVARLELLLKGIANGDVNPESVYGIKERVEAIKRGDTNGSDDDDNNEDEDLYAQFGFDEQLVSERRRGGSTVGEDEDAASPNSRNPNNKLSPVRMGGTKSNTPSSSAKMSGPTSSDARKGPGSATANRMDGAKRLGSGSPSPHKGNTSITSTVGGRDGLHDNWDENADFPEDDMDKMNDDTFGDDAMAMVGTGSLADMARATSTGSRLGDWEKGRPASLVSPPSTTSKKSNLEQPAAAAPSQASGMASMSPSSANTAATGETRQLSAAPASHVSPAPVSTAHDDFLDRNTMLQLIDMSLANLPHTQDVDRQRPFEPSNPTVHVPFFPQQVLPALASPEIYRTFELETLFFIFYYHQNTYQQYCAAGQIKERSFRYHTQLNTWFKRNGPPKESLEGSERGSFQFFNFEEGWNLEEKEDFVFDYKYLENELR</sequence>
<evidence type="ECO:0000256" key="2">
    <source>
        <dbReference type="ARBA" id="ARBA00004496"/>
    </source>
</evidence>
<evidence type="ECO:0000256" key="3">
    <source>
        <dbReference type="ARBA" id="ARBA00007682"/>
    </source>
</evidence>
<feature type="compositionally biased region" description="Polar residues" evidence="11">
    <location>
        <begin position="312"/>
        <end position="327"/>
    </location>
</feature>
<dbReference type="Gene3D" id="2.30.30.1020">
    <property type="entry name" value="CCR4-NOT complex subunit 2/3/5, C-terminal domain"/>
    <property type="match status" value="1"/>
</dbReference>
<dbReference type="AlphaFoldDB" id="A0A1G4HZ87"/>
<dbReference type="GO" id="GO:0006355">
    <property type="term" value="P:regulation of DNA-templated transcription"/>
    <property type="evidence" value="ECO:0007669"/>
    <property type="project" value="InterPro"/>
</dbReference>
<feature type="compositionally biased region" description="Polar residues" evidence="11">
    <location>
        <begin position="158"/>
        <end position="169"/>
    </location>
</feature>
<evidence type="ECO:0000313" key="15">
    <source>
        <dbReference type="Proteomes" id="UP000195570"/>
    </source>
</evidence>
<feature type="compositionally biased region" description="Polar residues" evidence="11">
    <location>
        <begin position="254"/>
        <end position="264"/>
    </location>
</feature>
<evidence type="ECO:0000256" key="10">
    <source>
        <dbReference type="PIRNR" id="PIRNR005290"/>
    </source>
</evidence>
<dbReference type="RefSeq" id="XP_067076386.1">
    <property type="nucleotide sequence ID" value="XM_067220285.1"/>
</dbReference>
<reference evidence="14" key="1">
    <citation type="submission" date="2016-09" db="EMBL/GenBank/DDBJ databases">
        <authorList>
            <person name="Hebert L."/>
            <person name="Moumen B."/>
        </authorList>
    </citation>
    <scope>NUCLEOTIDE SEQUENCE [LARGE SCALE GENOMIC DNA]</scope>
    <source>
        <strain evidence="14">OVI</strain>
    </source>
</reference>
<feature type="domain" description="CCR4-Not complex component Not N-terminal" evidence="12">
    <location>
        <begin position="3"/>
        <end position="231"/>
    </location>
</feature>
<keyword evidence="5 10" id="KW-0678">Repressor</keyword>
<dbReference type="PANTHER" id="PTHR23326">
    <property type="entry name" value="CCR4 NOT-RELATED"/>
    <property type="match status" value="1"/>
</dbReference>
<keyword evidence="4 10" id="KW-0963">Cytoplasm</keyword>
<dbReference type="GO" id="GO:0030015">
    <property type="term" value="C:CCR4-NOT core complex"/>
    <property type="evidence" value="ECO:0007669"/>
    <property type="project" value="UniProtKB-UniRule"/>
</dbReference>
<feature type="compositionally biased region" description="Low complexity" evidence="11">
    <location>
        <begin position="440"/>
        <end position="453"/>
    </location>
</feature>
<keyword evidence="6" id="KW-0597">Phosphoprotein</keyword>
<keyword evidence="7 10" id="KW-0805">Transcription regulation</keyword>
<feature type="compositionally biased region" description="Polar residues" evidence="11">
    <location>
        <begin position="395"/>
        <end position="407"/>
    </location>
</feature>
<keyword evidence="15" id="KW-1185">Reference proteome</keyword>
<feature type="compositionally biased region" description="Low complexity" evidence="11">
    <location>
        <begin position="408"/>
        <end position="428"/>
    </location>
</feature>
<feature type="region of interest" description="Disordered" evidence="11">
    <location>
        <begin position="138"/>
        <end position="169"/>
    </location>
</feature>
<gene>
    <name evidence="14" type="ORF">TEOVI_000843000</name>
</gene>
<evidence type="ECO:0000256" key="5">
    <source>
        <dbReference type="ARBA" id="ARBA00022491"/>
    </source>
</evidence>
<evidence type="ECO:0000256" key="4">
    <source>
        <dbReference type="ARBA" id="ARBA00022490"/>
    </source>
</evidence>
<protein>
    <submittedName>
        <fullName evidence="14">NOT5 protein</fullName>
    </submittedName>
</protein>
<feature type="region of interest" description="Disordered" evidence="11">
    <location>
        <begin position="228"/>
        <end position="355"/>
    </location>
</feature>
<dbReference type="PIRSF" id="PIRSF005290">
    <property type="entry name" value="NOT_su_3_5"/>
    <property type="match status" value="1"/>
</dbReference>
<keyword evidence="9 10" id="KW-0539">Nucleus</keyword>
<dbReference type="GO" id="GO:0005634">
    <property type="term" value="C:nucleus"/>
    <property type="evidence" value="ECO:0007669"/>
    <property type="project" value="UniProtKB-SubCell"/>
</dbReference>
<evidence type="ECO:0000313" key="14">
    <source>
        <dbReference type="EMBL" id="SCU64667.1"/>
    </source>
</evidence>
<evidence type="ECO:0000256" key="8">
    <source>
        <dbReference type="ARBA" id="ARBA00023163"/>
    </source>
</evidence>
<feature type="region of interest" description="Disordered" evidence="11">
    <location>
        <begin position="377"/>
        <end position="455"/>
    </location>
</feature>
<dbReference type="GO" id="GO:0000932">
    <property type="term" value="C:P-body"/>
    <property type="evidence" value="ECO:0007669"/>
    <property type="project" value="UniProtKB-UniRule"/>
</dbReference>
<dbReference type="GeneID" id="92382364"/>
<feature type="compositionally biased region" description="Acidic residues" evidence="11">
    <location>
        <begin position="338"/>
        <end position="348"/>
    </location>
</feature>
<dbReference type="InterPro" id="IPR007282">
    <property type="entry name" value="NOT2/3/5_C"/>
</dbReference>
<dbReference type="InterPro" id="IPR040168">
    <property type="entry name" value="Not2/3/5"/>
</dbReference>
<dbReference type="InterPro" id="IPR007207">
    <property type="entry name" value="Not_N"/>
</dbReference>
<accession>A0A1G4HZ87</accession>
<comment type="similarity">
    <text evidence="3 10">Belongs to the CNOT2/3/5 family.</text>
</comment>
<evidence type="ECO:0000259" key="12">
    <source>
        <dbReference type="Pfam" id="PF04065"/>
    </source>
</evidence>
<dbReference type="InterPro" id="IPR038635">
    <property type="entry name" value="CCR4-NOT_su2/3/5_C_sf"/>
</dbReference>
<name>A0A1G4HZ87_TRYEQ</name>
<dbReference type="InterPro" id="IPR012270">
    <property type="entry name" value="CCR4-NOT_su3/5"/>
</dbReference>
<dbReference type="Proteomes" id="UP000195570">
    <property type="component" value="Unassembled WGS sequence"/>
</dbReference>
<dbReference type="VEuPathDB" id="TriTrypDB:TEOVI_000843000"/>
<feature type="region of interest" description="Disordered" evidence="11">
    <location>
        <begin position="58"/>
        <end position="77"/>
    </location>
</feature>
<feature type="domain" description="NOT2/NOT3/NOT5 C-terminal" evidence="13">
    <location>
        <begin position="472"/>
        <end position="599"/>
    </location>
</feature>
<feature type="compositionally biased region" description="Polar residues" evidence="11">
    <location>
        <begin position="272"/>
        <end position="289"/>
    </location>
</feature>
<comment type="subcellular location">
    <subcellularLocation>
        <location evidence="2 10">Cytoplasm</location>
    </subcellularLocation>
    <subcellularLocation>
        <location evidence="1 10">Nucleus</location>
    </subcellularLocation>
</comment>
<comment type="caution">
    <text evidence="14">The sequence shown here is derived from an EMBL/GenBank/DDBJ whole genome shotgun (WGS) entry which is preliminary data.</text>
</comment>